<comment type="caution">
    <text evidence="8">The sequence shown here is derived from an EMBL/GenBank/DDBJ whole genome shotgun (WGS) entry which is preliminary data.</text>
</comment>
<evidence type="ECO:0000313" key="9">
    <source>
        <dbReference type="Proteomes" id="UP000663882"/>
    </source>
</evidence>
<comment type="subcellular location">
    <subcellularLocation>
        <location evidence="1">Endoplasmic reticulum membrane</location>
    </subcellularLocation>
</comment>
<keyword evidence="2 6" id="KW-0812">Transmembrane</keyword>
<feature type="transmembrane region" description="Helical" evidence="6">
    <location>
        <begin position="191"/>
        <end position="214"/>
    </location>
</feature>
<dbReference type="CDD" id="cd21675">
    <property type="entry name" value="SMP_TEX2"/>
    <property type="match status" value="1"/>
</dbReference>
<dbReference type="Proteomes" id="UP000663882">
    <property type="component" value="Unassembled WGS sequence"/>
</dbReference>
<organism evidence="8 9">
    <name type="scientific">Rotaria sordida</name>
    <dbReference type="NCBI Taxonomy" id="392033"/>
    <lineage>
        <taxon>Eukaryota</taxon>
        <taxon>Metazoa</taxon>
        <taxon>Spiralia</taxon>
        <taxon>Gnathifera</taxon>
        <taxon>Rotifera</taxon>
        <taxon>Eurotatoria</taxon>
        <taxon>Bdelloidea</taxon>
        <taxon>Philodinida</taxon>
        <taxon>Philodinidae</taxon>
        <taxon>Rotaria</taxon>
    </lineage>
</organism>
<feature type="compositionally biased region" description="Polar residues" evidence="5">
    <location>
        <begin position="270"/>
        <end position="283"/>
    </location>
</feature>
<feature type="domain" description="G-protein coupled receptors family 1 profile" evidence="7">
    <location>
        <begin position="33"/>
        <end position="408"/>
    </location>
</feature>
<dbReference type="PANTHER" id="PTHR13466">
    <property type="entry name" value="TEX2 PROTEIN-RELATED"/>
    <property type="match status" value="1"/>
</dbReference>
<dbReference type="PANTHER" id="PTHR13466:SF0">
    <property type="entry name" value="SMP-LTD DOMAIN-CONTAINING PROTEIN"/>
    <property type="match status" value="1"/>
</dbReference>
<name>A0A813YDU2_9BILA</name>
<keyword evidence="4 6" id="KW-0472">Membrane</keyword>
<feature type="compositionally biased region" description="Basic and acidic residues" evidence="5">
    <location>
        <begin position="830"/>
        <end position="845"/>
    </location>
</feature>
<feature type="transmembrane region" description="Helical" evidence="6">
    <location>
        <begin position="110"/>
        <end position="128"/>
    </location>
</feature>
<dbReference type="PRINTS" id="PR00237">
    <property type="entry name" value="GPCRRHODOPSN"/>
</dbReference>
<dbReference type="GO" id="GO:0005789">
    <property type="term" value="C:endoplasmic reticulum membrane"/>
    <property type="evidence" value="ECO:0007669"/>
    <property type="project" value="UniProtKB-SubCell"/>
</dbReference>
<feature type="region of interest" description="Disordered" evidence="5">
    <location>
        <begin position="830"/>
        <end position="852"/>
    </location>
</feature>
<protein>
    <recommendedName>
        <fullName evidence="7">G-protein coupled receptors family 1 profile domain-containing protein</fullName>
    </recommendedName>
</protein>
<dbReference type="InterPro" id="IPR000276">
    <property type="entry name" value="GPCR_Rhodpsn"/>
</dbReference>
<evidence type="ECO:0000256" key="6">
    <source>
        <dbReference type="SAM" id="Phobius"/>
    </source>
</evidence>
<dbReference type="CDD" id="cd14978">
    <property type="entry name" value="7tmA_FMRFamide_R-like"/>
    <property type="match status" value="1"/>
</dbReference>
<accession>A0A813YDU2</accession>
<feature type="transmembrane region" description="Helical" evidence="6">
    <location>
        <begin position="53"/>
        <end position="71"/>
    </location>
</feature>
<dbReference type="Pfam" id="PF00001">
    <property type="entry name" value="7tm_1"/>
    <property type="match status" value="1"/>
</dbReference>
<evidence type="ECO:0000256" key="4">
    <source>
        <dbReference type="ARBA" id="ARBA00023136"/>
    </source>
</evidence>
<feature type="transmembrane region" description="Helical" evidence="6">
    <location>
        <begin position="351"/>
        <end position="375"/>
    </location>
</feature>
<dbReference type="InterPro" id="IPR017452">
    <property type="entry name" value="GPCR_Rhodpsn_7TM"/>
</dbReference>
<evidence type="ECO:0000259" key="7">
    <source>
        <dbReference type="PROSITE" id="PS50262"/>
    </source>
</evidence>
<dbReference type="AlphaFoldDB" id="A0A813YDU2"/>
<keyword evidence="3 6" id="KW-1133">Transmembrane helix</keyword>
<dbReference type="SUPFAM" id="SSF81321">
    <property type="entry name" value="Family A G protein-coupled receptor-like"/>
    <property type="match status" value="1"/>
</dbReference>
<evidence type="ECO:0000256" key="2">
    <source>
        <dbReference type="ARBA" id="ARBA00022692"/>
    </source>
</evidence>
<evidence type="ECO:0000313" key="8">
    <source>
        <dbReference type="EMBL" id="CAF0882681.1"/>
    </source>
</evidence>
<feature type="transmembrane region" description="Helical" evidence="6">
    <location>
        <begin position="140"/>
        <end position="163"/>
    </location>
</feature>
<dbReference type="GO" id="GO:0008289">
    <property type="term" value="F:lipid binding"/>
    <property type="evidence" value="ECO:0007669"/>
    <property type="project" value="TreeGrafter"/>
</dbReference>
<dbReference type="OrthoDB" id="9990906at2759"/>
<sequence>MTNKSNSMPTLVVVEQYMSIYGPFILTALGIIGNTLSILIFLSPRYRRQSSHFYLLSLALSDLCFLIINLLEDTFRNHNELYKSRINFLDRSSSIICILAQYTRNVTRLLSSWIIVSFTIERLLVVFHPLQRGIICRRKIARLVVIILFIITLICNINVPFHYGIISVASHLPKDTICDILPDYRRIYMRFAITTMIAAYLLPMCIIGFVNMLICCKLWKNSSIVEKSVTGKVTEERHDVYPSSQRSSAIADVLACIRLSSRSPSSSSSFETNTLPSRRYSSPNHYQLNRKLLKHNKRLSQGNGYLDIETIRERSRSPSRSLSNYSTNFPNQSKSSVISVKAHIQSRTHRVTATLLLVSCSFLLLNTPYCAVWIANYVHDFNNMTLKSIKEITELFMLTNFCINFLLYCVSGKVFRSELICLLRCHWKELYDRNECEPSNKQRHVACAKKLIRKFGARKNSPKWEWNKVVNTDFSGIFTIESFHNSKNDVIYAEDSSEFPANLRGAPMLKYPNGVMFWSGICTRGLILHDGPNNFIQWLQDQYQNDKHKRMYMTDELYARFLREEVIPAINEVVRNLDGNDGDTKFADVWLIENIWGIMEEKTRGKTFENLDALVDFVTGAFMSFHSYDADRDDDFVRYPCDVRLDGYRLIIQLASKPWSEEKKPDKEIKFIGCREYLIKEARMMLVPEVTLTRSKYWMNEYPIVIQDLQILDKQIFSKQQLEKSKLDTNDFFKNNATTLSIWFETSPQKEEWFHKLSLVLRKGKEEIERVKYLASTNGSLSSSILNSYLYQRQAQTDADTVLVSNPVTEANIRASVIETQINAEELQQRAKEKESENAEKDASGTHRTIARKSKKLIPNETSLQKVLQTPECLDEAAITINFMIRRLLCDIFHTPVLKDLLKNKIEMKLKEIAVSILENLRVVSIDLGKTFPIILKIEPMQWNTQGIWFNLFLYYRGNFKLSIKSRVVLQKLINYDPKNDKPIFAQHQISQIVHKDNENINEDDLIQRQKLLAKEPEIPEMAITRRLGTVLTNLALNKYFQMFVNLPFIKTLFEKFSQKDVGIDVELTSFSGILTLNIPPPPSDRIWVGFPEMPDLNIKVTPTYGEKQYSYILLQDFLAAKVRAELKRLVVLPAMDDQLLPFFRDWVIDIIGDIISKPVNPLTDNYKTKLNVQTAVREGLQEYKNAKNVKRQSPILSTSSGTTRVQT</sequence>
<dbReference type="EMBL" id="CAJNOO010000265">
    <property type="protein sequence ID" value="CAF0882681.1"/>
    <property type="molecule type" value="Genomic_DNA"/>
</dbReference>
<evidence type="ECO:0000256" key="5">
    <source>
        <dbReference type="SAM" id="MobiDB-lite"/>
    </source>
</evidence>
<evidence type="ECO:0000256" key="3">
    <source>
        <dbReference type="ARBA" id="ARBA00022989"/>
    </source>
</evidence>
<evidence type="ECO:0000256" key="1">
    <source>
        <dbReference type="ARBA" id="ARBA00004586"/>
    </source>
</evidence>
<dbReference type="Gene3D" id="1.20.1070.10">
    <property type="entry name" value="Rhodopsin 7-helix transmembrane proteins"/>
    <property type="match status" value="1"/>
</dbReference>
<dbReference type="PROSITE" id="PS50262">
    <property type="entry name" value="G_PROTEIN_RECEP_F1_2"/>
    <property type="match status" value="1"/>
</dbReference>
<feature type="region of interest" description="Disordered" evidence="5">
    <location>
        <begin position="262"/>
        <end position="283"/>
    </location>
</feature>
<gene>
    <name evidence="8" type="ORF">RFH988_LOCUS8053</name>
</gene>
<proteinExistence type="predicted"/>
<feature type="transmembrane region" description="Helical" evidence="6">
    <location>
        <begin position="20"/>
        <end position="41"/>
    </location>
</feature>
<reference evidence="8" key="1">
    <citation type="submission" date="2021-02" db="EMBL/GenBank/DDBJ databases">
        <authorList>
            <person name="Nowell W R."/>
        </authorList>
    </citation>
    <scope>NUCLEOTIDE SEQUENCE</scope>
</reference>
<dbReference type="GO" id="GO:0004930">
    <property type="term" value="F:G protein-coupled receptor activity"/>
    <property type="evidence" value="ECO:0007669"/>
    <property type="project" value="InterPro"/>
</dbReference>